<sequence>MQKKNDDLSCTTKISRVKSGDNNLCQSDITKELVQLNEKDEGNNIINSLIIKD</sequence>
<gene>
    <name evidence="1" type="ORF">LCGC14_0644820</name>
</gene>
<name>A0A0F9R3A9_9ZZZZ</name>
<evidence type="ECO:0000313" key="1">
    <source>
        <dbReference type="EMBL" id="KKN49254.1"/>
    </source>
</evidence>
<dbReference type="EMBL" id="LAZR01001176">
    <property type="protein sequence ID" value="KKN49254.1"/>
    <property type="molecule type" value="Genomic_DNA"/>
</dbReference>
<dbReference type="AlphaFoldDB" id="A0A0F9R3A9"/>
<reference evidence="1" key="1">
    <citation type="journal article" date="2015" name="Nature">
        <title>Complex archaea that bridge the gap between prokaryotes and eukaryotes.</title>
        <authorList>
            <person name="Spang A."/>
            <person name="Saw J.H."/>
            <person name="Jorgensen S.L."/>
            <person name="Zaremba-Niedzwiedzka K."/>
            <person name="Martijn J."/>
            <person name="Lind A.E."/>
            <person name="van Eijk R."/>
            <person name="Schleper C."/>
            <person name="Guy L."/>
            <person name="Ettema T.J."/>
        </authorList>
    </citation>
    <scope>NUCLEOTIDE SEQUENCE</scope>
</reference>
<accession>A0A0F9R3A9</accession>
<comment type="caution">
    <text evidence="1">The sequence shown here is derived from an EMBL/GenBank/DDBJ whole genome shotgun (WGS) entry which is preliminary data.</text>
</comment>
<protein>
    <submittedName>
        <fullName evidence="1">Uncharacterized protein</fullName>
    </submittedName>
</protein>
<proteinExistence type="predicted"/>
<organism evidence="1">
    <name type="scientific">marine sediment metagenome</name>
    <dbReference type="NCBI Taxonomy" id="412755"/>
    <lineage>
        <taxon>unclassified sequences</taxon>
        <taxon>metagenomes</taxon>
        <taxon>ecological metagenomes</taxon>
    </lineage>
</organism>